<dbReference type="Gene3D" id="2.50.20.10">
    <property type="entry name" value="Lipoprotein localisation LolA/LolB/LppX"/>
    <property type="match status" value="1"/>
</dbReference>
<protein>
    <recommendedName>
        <fullName evidence="4">Outer-membrane lipoprotein carrier protein</fullName>
    </recommendedName>
</protein>
<evidence type="ECO:0000256" key="8">
    <source>
        <dbReference type="ARBA" id="ARBA00023186"/>
    </source>
</evidence>
<dbReference type="GO" id="GO:0044874">
    <property type="term" value="P:lipoprotein localization to outer membrane"/>
    <property type="evidence" value="ECO:0007669"/>
    <property type="project" value="TreeGrafter"/>
</dbReference>
<evidence type="ECO:0000256" key="5">
    <source>
        <dbReference type="ARBA" id="ARBA00022448"/>
    </source>
</evidence>
<dbReference type="InterPro" id="IPR018323">
    <property type="entry name" value="OM_lipoprot_carrier_LolA_Pbac"/>
</dbReference>
<keyword evidence="6" id="KW-0574">Periplasm</keyword>
<dbReference type="InterPro" id="IPR004564">
    <property type="entry name" value="OM_lipoprot_carrier_LolA-like"/>
</dbReference>
<reference evidence="9" key="1">
    <citation type="submission" date="2013-08" db="EMBL/GenBank/DDBJ databases">
        <authorList>
            <person name="Mendez C."/>
            <person name="Richter M."/>
            <person name="Ferrer M."/>
            <person name="Sanchez J."/>
        </authorList>
    </citation>
    <scope>NUCLEOTIDE SEQUENCE</scope>
</reference>
<dbReference type="GO" id="GO:0030288">
    <property type="term" value="C:outer membrane-bounded periplasmic space"/>
    <property type="evidence" value="ECO:0007669"/>
    <property type="project" value="TreeGrafter"/>
</dbReference>
<dbReference type="AlphaFoldDB" id="T0XZQ5"/>
<dbReference type="SUPFAM" id="SSF89392">
    <property type="entry name" value="Prokaryotic lipoproteins and lipoprotein localization factors"/>
    <property type="match status" value="1"/>
</dbReference>
<evidence type="ECO:0000313" key="9">
    <source>
        <dbReference type="EMBL" id="EQD28331.1"/>
    </source>
</evidence>
<sequence length="191" mass="22107">MPGSGAFSIPVLNHDLRRIRTFEARFTESVTNPALKSHDHHKGKVWIERPNRFRWLYTTPNREMITADGRALWIYDVALEQVTVRPMAPSLGATPAMLLAGTRPLIRLFRIEIEPSRQGLQWARLEPRTRHSEFRKIELGLRNGIPVVMTLWDRLGEKTEIRFSKIHINLPLNPKRFRFIPPRGVAVIGHP</sequence>
<comment type="caution">
    <text evidence="9">The sequence shown here is derived from an EMBL/GenBank/DDBJ whole genome shotgun (WGS) entry which is preliminary data.</text>
</comment>
<keyword evidence="7" id="KW-0653">Protein transport</keyword>
<evidence type="ECO:0000256" key="4">
    <source>
        <dbReference type="ARBA" id="ARBA00014035"/>
    </source>
</evidence>
<dbReference type="EMBL" id="AUZY01004687">
    <property type="protein sequence ID" value="EQD62224.1"/>
    <property type="molecule type" value="Genomic_DNA"/>
</dbReference>
<dbReference type="Pfam" id="PF03548">
    <property type="entry name" value="LolA"/>
    <property type="match status" value="1"/>
</dbReference>
<dbReference type="InterPro" id="IPR029046">
    <property type="entry name" value="LolA/LolB/LppX"/>
</dbReference>
<keyword evidence="9" id="KW-0449">Lipoprotein</keyword>
<dbReference type="EMBL" id="AUZZ01010902">
    <property type="protein sequence ID" value="EQD28331.1"/>
    <property type="molecule type" value="Genomic_DNA"/>
</dbReference>
<evidence type="ECO:0000256" key="1">
    <source>
        <dbReference type="ARBA" id="ARBA00004418"/>
    </source>
</evidence>
<proteinExistence type="inferred from homology"/>
<organism evidence="9">
    <name type="scientific">mine drainage metagenome</name>
    <dbReference type="NCBI Taxonomy" id="410659"/>
    <lineage>
        <taxon>unclassified sequences</taxon>
        <taxon>metagenomes</taxon>
        <taxon>ecological metagenomes</taxon>
    </lineage>
</organism>
<comment type="similarity">
    <text evidence="2">Belongs to the LolA family.</text>
</comment>
<keyword evidence="8" id="KW-0143">Chaperone</keyword>
<dbReference type="HAMAP" id="MF_00240">
    <property type="entry name" value="LolA"/>
    <property type="match status" value="1"/>
</dbReference>
<reference evidence="9" key="2">
    <citation type="journal article" date="2014" name="ISME J.">
        <title>Microbial stratification in low pH oxic and suboxic macroscopic growths along an acid mine drainage.</title>
        <authorList>
            <person name="Mendez-Garcia C."/>
            <person name="Mesa V."/>
            <person name="Sprenger R.R."/>
            <person name="Richter M."/>
            <person name="Diez M.S."/>
            <person name="Solano J."/>
            <person name="Bargiela R."/>
            <person name="Golyshina O.V."/>
            <person name="Manteca A."/>
            <person name="Ramos J.L."/>
            <person name="Gallego J.R."/>
            <person name="Llorente I."/>
            <person name="Martins Dos Santos V.A."/>
            <person name="Jensen O.N."/>
            <person name="Pelaez A.I."/>
            <person name="Sanchez J."/>
            <person name="Ferrer M."/>
        </authorList>
    </citation>
    <scope>NUCLEOTIDE SEQUENCE</scope>
</reference>
<gene>
    <name evidence="10" type="ORF">B1B_07363</name>
    <name evidence="9" type="ORF">B2A_14985</name>
</gene>
<dbReference type="PANTHER" id="PTHR35869:SF1">
    <property type="entry name" value="OUTER-MEMBRANE LIPOPROTEIN CARRIER PROTEIN"/>
    <property type="match status" value="1"/>
</dbReference>
<evidence type="ECO:0000256" key="7">
    <source>
        <dbReference type="ARBA" id="ARBA00022927"/>
    </source>
</evidence>
<dbReference type="NCBIfam" id="TIGR00547">
    <property type="entry name" value="lolA"/>
    <property type="match status" value="1"/>
</dbReference>
<comment type="subunit">
    <text evidence="3">Monomer.</text>
</comment>
<evidence type="ECO:0000256" key="2">
    <source>
        <dbReference type="ARBA" id="ARBA00007615"/>
    </source>
</evidence>
<evidence type="ECO:0000313" key="10">
    <source>
        <dbReference type="EMBL" id="EQD62224.1"/>
    </source>
</evidence>
<dbReference type="GO" id="GO:0042953">
    <property type="term" value="P:lipoprotein transport"/>
    <property type="evidence" value="ECO:0007669"/>
    <property type="project" value="InterPro"/>
</dbReference>
<dbReference type="PANTHER" id="PTHR35869">
    <property type="entry name" value="OUTER-MEMBRANE LIPOPROTEIN CARRIER PROTEIN"/>
    <property type="match status" value="1"/>
</dbReference>
<comment type="subcellular location">
    <subcellularLocation>
        <location evidence="1">Periplasm</location>
    </subcellularLocation>
</comment>
<evidence type="ECO:0000256" key="6">
    <source>
        <dbReference type="ARBA" id="ARBA00022764"/>
    </source>
</evidence>
<keyword evidence="5" id="KW-0813">Transport</keyword>
<dbReference type="CDD" id="cd16325">
    <property type="entry name" value="LolA"/>
    <property type="match status" value="1"/>
</dbReference>
<accession>T0XZQ5</accession>
<name>T0XZQ5_9ZZZZ</name>
<evidence type="ECO:0000256" key="3">
    <source>
        <dbReference type="ARBA" id="ARBA00011245"/>
    </source>
</evidence>